<feature type="region of interest" description="Disordered" evidence="1">
    <location>
        <begin position="24"/>
        <end position="44"/>
    </location>
</feature>
<evidence type="ECO:0000256" key="1">
    <source>
        <dbReference type="SAM" id="MobiDB-lite"/>
    </source>
</evidence>
<dbReference type="AlphaFoldDB" id="A0A830CSP0"/>
<protein>
    <submittedName>
        <fullName evidence="2">60S ribosomal protein l36</fullName>
    </submittedName>
</protein>
<dbReference type="OrthoDB" id="4062651at2759"/>
<sequence length="154" mass="16938">MVMAPKQPNSGLFVGLKKGHVVTPKELAPRPSDRKGSPRDMTGNTGTLDYMAPEVLDGKPYIRKCDVYSFGNNETFHVPLPQYYFHLIDIRSVGCLFAEMVVEKYVPIGGTANTAVMSKITSVFGKPNEKDWPGVAAALKLYGMEEQVISSLLK</sequence>
<dbReference type="GO" id="GO:0005840">
    <property type="term" value="C:ribosome"/>
    <property type="evidence" value="ECO:0007669"/>
    <property type="project" value="UniProtKB-KW"/>
</dbReference>
<keyword evidence="3" id="KW-1185">Reference proteome</keyword>
<comment type="caution">
    <text evidence="2">The sequence shown here is derived from an EMBL/GenBank/DDBJ whole genome shotgun (WGS) entry which is preliminary data.</text>
</comment>
<keyword evidence="2" id="KW-0687">Ribonucleoprotein</keyword>
<dbReference type="EMBL" id="BMAC01000485">
    <property type="protein sequence ID" value="GFP97381.1"/>
    <property type="molecule type" value="Genomic_DNA"/>
</dbReference>
<evidence type="ECO:0000313" key="3">
    <source>
        <dbReference type="Proteomes" id="UP000653305"/>
    </source>
</evidence>
<name>A0A830CSP0_9LAMI</name>
<evidence type="ECO:0000313" key="2">
    <source>
        <dbReference type="EMBL" id="GFP97381.1"/>
    </source>
</evidence>
<accession>A0A830CSP0</accession>
<dbReference type="Gene3D" id="1.10.510.10">
    <property type="entry name" value="Transferase(Phosphotransferase) domain 1"/>
    <property type="match status" value="2"/>
</dbReference>
<gene>
    <name evidence="2" type="ORF">PHJA_001882200</name>
</gene>
<organism evidence="2 3">
    <name type="scientific">Phtheirospermum japonicum</name>
    <dbReference type="NCBI Taxonomy" id="374723"/>
    <lineage>
        <taxon>Eukaryota</taxon>
        <taxon>Viridiplantae</taxon>
        <taxon>Streptophyta</taxon>
        <taxon>Embryophyta</taxon>
        <taxon>Tracheophyta</taxon>
        <taxon>Spermatophyta</taxon>
        <taxon>Magnoliopsida</taxon>
        <taxon>eudicotyledons</taxon>
        <taxon>Gunneridae</taxon>
        <taxon>Pentapetalae</taxon>
        <taxon>asterids</taxon>
        <taxon>lamiids</taxon>
        <taxon>Lamiales</taxon>
        <taxon>Orobanchaceae</taxon>
        <taxon>Orobanchaceae incertae sedis</taxon>
        <taxon>Phtheirospermum</taxon>
    </lineage>
</organism>
<reference evidence="2" key="1">
    <citation type="submission" date="2020-07" db="EMBL/GenBank/DDBJ databases">
        <title>Ethylene signaling mediates host invasion by parasitic plants.</title>
        <authorList>
            <person name="Yoshida S."/>
        </authorList>
    </citation>
    <scope>NUCLEOTIDE SEQUENCE</scope>
    <source>
        <strain evidence="2">Okayama</strain>
    </source>
</reference>
<dbReference type="Proteomes" id="UP000653305">
    <property type="component" value="Unassembled WGS sequence"/>
</dbReference>
<proteinExistence type="predicted"/>
<keyword evidence="2" id="KW-0689">Ribosomal protein</keyword>
<feature type="compositionally biased region" description="Basic and acidic residues" evidence="1">
    <location>
        <begin position="27"/>
        <end position="38"/>
    </location>
</feature>
<dbReference type="InterPro" id="IPR011009">
    <property type="entry name" value="Kinase-like_dom_sf"/>
</dbReference>
<dbReference type="SUPFAM" id="SSF56112">
    <property type="entry name" value="Protein kinase-like (PK-like)"/>
    <property type="match status" value="2"/>
</dbReference>